<keyword evidence="3" id="KW-1185">Reference proteome</keyword>
<feature type="chain" id="PRO_5043579025" evidence="1">
    <location>
        <begin position="19"/>
        <end position="96"/>
    </location>
</feature>
<organism evidence="2 3">
    <name type="scientific">Vairimorpha necatrix</name>
    <dbReference type="NCBI Taxonomy" id="6039"/>
    <lineage>
        <taxon>Eukaryota</taxon>
        <taxon>Fungi</taxon>
        <taxon>Fungi incertae sedis</taxon>
        <taxon>Microsporidia</taxon>
        <taxon>Nosematidae</taxon>
        <taxon>Vairimorpha</taxon>
    </lineage>
</organism>
<dbReference type="GeneID" id="90543008"/>
<dbReference type="RefSeq" id="XP_065331306.1">
    <property type="nucleotide sequence ID" value="XM_065475234.1"/>
</dbReference>
<proteinExistence type="predicted"/>
<name>A0AAX4JGV1_9MICR</name>
<dbReference type="EMBL" id="CP142737">
    <property type="protein sequence ID" value="WUR05161.1"/>
    <property type="molecule type" value="Genomic_DNA"/>
</dbReference>
<protein>
    <submittedName>
        <fullName evidence="2">SP-containing protein</fullName>
    </submittedName>
</protein>
<evidence type="ECO:0000313" key="2">
    <source>
        <dbReference type="EMBL" id="WUR05161.1"/>
    </source>
</evidence>
<dbReference type="KEGG" id="vnx:VNE69_12146"/>
<evidence type="ECO:0000313" key="3">
    <source>
        <dbReference type="Proteomes" id="UP001334084"/>
    </source>
</evidence>
<accession>A0AAX4JGV1</accession>
<feature type="signal peptide" evidence="1">
    <location>
        <begin position="1"/>
        <end position="18"/>
    </location>
</feature>
<dbReference type="AlphaFoldDB" id="A0AAX4JGV1"/>
<sequence length="96" mass="11072">MRNYLLLILLQLKAISSSDESEHECEEEIVFTESDVSSLDELFLTLVGLDREIDNIIEELNKLLSINLKIRKKLTLNMGYNASYMAKYSTKNKTII</sequence>
<dbReference type="Proteomes" id="UP001334084">
    <property type="component" value="Chromosome 12"/>
</dbReference>
<gene>
    <name evidence="2" type="ORF">VNE69_12146</name>
</gene>
<keyword evidence="1" id="KW-0732">Signal</keyword>
<evidence type="ECO:0000256" key="1">
    <source>
        <dbReference type="SAM" id="SignalP"/>
    </source>
</evidence>
<reference evidence="2" key="1">
    <citation type="journal article" date="2024" name="BMC Genomics">
        <title>Functional annotation of a divergent genome using sequence and structure-based similarity.</title>
        <authorList>
            <person name="Svedberg D."/>
            <person name="Winiger R.R."/>
            <person name="Berg A."/>
            <person name="Sharma H."/>
            <person name="Tellgren-Roth C."/>
            <person name="Debrunner-Vossbrinck B.A."/>
            <person name="Vossbrinck C.R."/>
            <person name="Barandun J."/>
        </authorList>
    </citation>
    <scope>NUCLEOTIDE SEQUENCE</scope>
    <source>
        <strain evidence="2">Illinois isolate</strain>
    </source>
</reference>